<dbReference type="PROSITE" id="PS51257">
    <property type="entry name" value="PROKAR_LIPOPROTEIN"/>
    <property type="match status" value="1"/>
</dbReference>
<keyword evidence="2" id="KW-0964">Secreted</keyword>
<reference evidence="5" key="2">
    <citation type="submission" date="2019-09" db="UniProtKB">
        <authorList>
            <consortium name="WormBaseParasite"/>
        </authorList>
    </citation>
    <scope>IDENTIFICATION</scope>
</reference>
<dbReference type="GO" id="GO:0004623">
    <property type="term" value="F:phospholipase A2 activity"/>
    <property type="evidence" value="ECO:0007669"/>
    <property type="project" value="InterPro"/>
</dbReference>
<evidence type="ECO:0000313" key="5">
    <source>
        <dbReference type="WBParaSite" id="HPBE_0001295701-mRNA-1"/>
    </source>
</evidence>
<dbReference type="InterPro" id="IPR036444">
    <property type="entry name" value="PLipase_A2_dom_sf"/>
</dbReference>
<reference evidence="3 4" key="1">
    <citation type="submission" date="2018-11" db="EMBL/GenBank/DDBJ databases">
        <authorList>
            <consortium name="Pathogen Informatics"/>
        </authorList>
    </citation>
    <scope>NUCLEOTIDE SEQUENCE [LARGE SCALE GENOMIC DNA]</scope>
</reference>
<evidence type="ECO:0000313" key="4">
    <source>
        <dbReference type="Proteomes" id="UP000050761"/>
    </source>
</evidence>
<evidence type="ECO:0000256" key="1">
    <source>
        <dbReference type="ARBA" id="ARBA00004613"/>
    </source>
</evidence>
<dbReference type="InterPro" id="IPR033113">
    <property type="entry name" value="PLA2_histidine"/>
</dbReference>
<accession>A0A183FWU8</accession>
<dbReference type="Proteomes" id="UP000050761">
    <property type="component" value="Unassembled WGS sequence"/>
</dbReference>
<dbReference type="OrthoDB" id="5781547at2759"/>
<dbReference type="PANTHER" id="PTHR34228">
    <property type="entry name" value="PROTEIN CBG09474-RELATED"/>
    <property type="match status" value="1"/>
</dbReference>
<accession>A0A3P8AC23</accession>
<dbReference type="GO" id="GO:0006644">
    <property type="term" value="P:phospholipid metabolic process"/>
    <property type="evidence" value="ECO:0007669"/>
    <property type="project" value="InterPro"/>
</dbReference>
<dbReference type="GO" id="GO:0050482">
    <property type="term" value="P:arachidonate secretion"/>
    <property type="evidence" value="ECO:0007669"/>
    <property type="project" value="InterPro"/>
</dbReference>
<organism evidence="4 5">
    <name type="scientific">Heligmosomoides polygyrus</name>
    <name type="common">Parasitic roundworm</name>
    <dbReference type="NCBI Taxonomy" id="6339"/>
    <lineage>
        <taxon>Eukaryota</taxon>
        <taxon>Metazoa</taxon>
        <taxon>Ecdysozoa</taxon>
        <taxon>Nematoda</taxon>
        <taxon>Chromadorea</taxon>
        <taxon>Rhabditida</taxon>
        <taxon>Rhabditina</taxon>
        <taxon>Rhabditomorpha</taxon>
        <taxon>Strongyloidea</taxon>
        <taxon>Heligmosomidae</taxon>
        <taxon>Heligmosomoides</taxon>
    </lineage>
</organism>
<dbReference type="GO" id="GO:0005576">
    <property type="term" value="C:extracellular region"/>
    <property type="evidence" value="ECO:0007669"/>
    <property type="project" value="UniProtKB-SubCell"/>
</dbReference>
<dbReference type="AlphaFoldDB" id="A0A183FWU8"/>
<keyword evidence="4" id="KW-1185">Reference proteome</keyword>
<proteinExistence type="predicted"/>
<dbReference type="WBParaSite" id="HPBE_0001295701-mRNA-1">
    <property type="protein sequence ID" value="HPBE_0001295701-mRNA-1"/>
    <property type="gene ID" value="HPBE_0001295701"/>
</dbReference>
<name>A0A183FWU8_HELPZ</name>
<protein>
    <submittedName>
        <fullName evidence="5">Sushi domain-containing protein</fullName>
    </submittedName>
</protein>
<dbReference type="SUPFAM" id="SSF48619">
    <property type="entry name" value="Phospholipase A2, PLA2"/>
    <property type="match status" value="1"/>
</dbReference>
<gene>
    <name evidence="3" type="ORF">HPBE_LOCUS12958</name>
</gene>
<comment type="subcellular location">
    <subcellularLocation>
        <location evidence="1">Secreted</location>
    </subcellularLocation>
</comment>
<dbReference type="InterPro" id="IPR053322">
    <property type="entry name" value="PLA2-like"/>
</dbReference>
<evidence type="ECO:0000256" key="2">
    <source>
        <dbReference type="ARBA" id="ARBA00022525"/>
    </source>
</evidence>
<dbReference type="PROSITE" id="PS00118">
    <property type="entry name" value="PA2_HIS"/>
    <property type="match status" value="1"/>
</dbReference>
<sequence>MYHRNNWLSSVITGSCDTHALRDRGFGPIILQTYAIDGGDYMNGTEVDAKCVLKRGSHISESSNKFTCKDGTWYDSDGRSIDERVCSSAEINLYGNGSWECGTSPSIQRLFKLPVDNHCPELRDKINVCCYLHDQCYTDQIGREKCDERYCRCLRRVTARSGWVCRELYSSVYCKLVSWFGGSAYEASKTTPAPLMPRYCHVKPK</sequence>
<dbReference type="EMBL" id="UZAH01027710">
    <property type="protein sequence ID" value="VDO94317.1"/>
    <property type="molecule type" value="Genomic_DNA"/>
</dbReference>
<evidence type="ECO:0000313" key="3">
    <source>
        <dbReference type="EMBL" id="VDO94317.1"/>
    </source>
</evidence>